<dbReference type="EMBL" id="RZYA01000019">
    <property type="protein sequence ID" value="RVU18887.1"/>
    <property type="molecule type" value="Genomic_DNA"/>
</dbReference>
<sequence length="238" mass="25767">MSFKLEGPALEGALVRLEPLGQRHAADLAVAAEEDRSSFRFTWVPPAAEVEGYIDTQLGRAAAGTLAPYAQVDQASGRAVGTTAYWDPRWWPDRDGLCAIEVGFTWLAASAQGTGVNTEAKYLLFRHAFESWGVARVDLKTDARNDRSRAAIEATGAHFEGVLRNSSKSWVPGEEGRLRDSAIFSITPAEWPDCRTRLEQRIARARERRQAGNANSVKQSGSSSTLGVPARAAGPTPA</sequence>
<evidence type="ECO:0000256" key="1">
    <source>
        <dbReference type="SAM" id="MobiDB-lite"/>
    </source>
</evidence>
<dbReference type="PANTHER" id="PTHR43610:SF1">
    <property type="entry name" value="N-ACETYLTRANSFERASE DOMAIN-CONTAINING PROTEIN"/>
    <property type="match status" value="1"/>
</dbReference>
<organism evidence="3 4">
    <name type="scientific">Streptomyces antnestii</name>
    <dbReference type="NCBI Taxonomy" id="2494256"/>
    <lineage>
        <taxon>Bacteria</taxon>
        <taxon>Bacillati</taxon>
        <taxon>Actinomycetota</taxon>
        <taxon>Actinomycetes</taxon>
        <taxon>Kitasatosporales</taxon>
        <taxon>Streptomycetaceae</taxon>
        <taxon>Streptomyces</taxon>
    </lineage>
</organism>
<dbReference type="PANTHER" id="PTHR43610">
    <property type="entry name" value="BLL6696 PROTEIN"/>
    <property type="match status" value="1"/>
</dbReference>
<protein>
    <submittedName>
        <fullName evidence="3">N-acetyltransferase</fullName>
    </submittedName>
</protein>
<dbReference type="Pfam" id="PF13302">
    <property type="entry name" value="Acetyltransf_3"/>
    <property type="match status" value="1"/>
</dbReference>
<dbReference type="RefSeq" id="WP_127831637.1">
    <property type="nucleotide sequence ID" value="NZ_RZYA01000019.1"/>
</dbReference>
<feature type="domain" description="N-acetyltransferase" evidence="2">
    <location>
        <begin position="16"/>
        <end position="157"/>
    </location>
</feature>
<feature type="compositionally biased region" description="Polar residues" evidence="1">
    <location>
        <begin position="212"/>
        <end position="226"/>
    </location>
</feature>
<proteinExistence type="predicted"/>
<dbReference type="Proteomes" id="UP000283128">
    <property type="component" value="Unassembled WGS sequence"/>
</dbReference>
<keyword evidence="4" id="KW-1185">Reference proteome</keyword>
<name>A0A437P9F1_9ACTN</name>
<gene>
    <name evidence="3" type="ORF">EOT10_30735</name>
</gene>
<dbReference type="GO" id="GO:0016747">
    <property type="term" value="F:acyltransferase activity, transferring groups other than amino-acyl groups"/>
    <property type="evidence" value="ECO:0007669"/>
    <property type="project" value="InterPro"/>
</dbReference>
<evidence type="ECO:0000259" key="2">
    <source>
        <dbReference type="Pfam" id="PF13302"/>
    </source>
</evidence>
<dbReference type="AlphaFoldDB" id="A0A437P9F1"/>
<keyword evidence="3" id="KW-0808">Transferase</keyword>
<reference evidence="3 4" key="1">
    <citation type="submission" date="2019-01" db="EMBL/GenBank/DDBJ databases">
        <title>Genome sequences of Streptomyces and Rhizobium isolates collected from root and soil.</title>
        <authorList>
            <person name="Chhettri S."/>
            <person name="Sevigny J.L."/>
            <person name="Sen A."/>
            <person name="Ennis N."/>
            <person name="Tisa L."/>
        </authorList>
    </citation>
    <scope>NUCLEOTIDE SEQUENCE [LARGE SCALE GENOMIC DNA]</scope>
    <source>
        <strain evidence="3 4">San01</strain>
    </source>
</reference>
<dbReference type="InterPro" id="IPR000182">
    <property type="entry name" value="GNAT_dom"/>
</dbReference>
<dbReference type="SUPFAM" id="SSF55729">
    <property type="entry name" value="Acyl-CoA N-acyltransferases (Nat)"/>
    <property type="match status" value="1"/>
</dbReference>
<feature type="region of interest" description="Disordered" evidence="1">
    <location>
        <begin position="203"/>
        <end position="238"/>
    </location>
</feature>
<evidence type="ECO:0000313" key="4">
    <source>
        <dbReference type="Proteomes" id="UP000283128"/>
    </source>
</evidence>
<dbReference type="InterPro" id="IPR016181">
    <property type="entry name" value="Acyl_CoA_acyltransferase"/>
</dbReference>
<evidence type="ECO:0000313" key="3">
    <source>
        <dbReference type="EMBL" id="RVU18887.1"/>
    </source>
</evidence>
<dbReference type="OrthoDB" id="9795199at2"/>
<accession>A0A437P9F1</accession>
<comment type="caution">
    <text evidence="3">The sequence shown here is derived from an EMBL/GenBank/DDBJ whole genome shotgun (WGS) entry which is preliminary data.</text>
</comment>
<dbReference type="Gene3D" id="3.40.630.30">
    <property type="match status" value="1"/>
</dbReference>